<feature type="repeat" description="HEAT" evidence="1">
    <location>
        <begin position="212"/>
        <end position="249"/>
    </location>
</feature>
<dbReference type="EMBL" id="CAJPVJ010001649">
    <property type="protein sequence ID" value="CAG2165099.1"/>
    <property type="molecule type" value="Genomic_DNA"/>
</dbReference>
<dbReference type="GO" id="GO:0008287">
    <property type="term" value="C:protein serine/threonine phosphatase complex"/>
    <property type="evidence" value="ECO:0007669"/>
    <property type="project" value="TreeGrafter"/>
</dbReference>
<dbReference type="OrthoDB" id="6419711at2759"/>
<evidence type="ECO:0008006" key="4">
    <source>
        <dbReference type="Google" id="ProtNLM"/>
    </source>
</evidence>
<evidence type="ECO:0000313" key="2">
    <source>
        <dbReference type="EMBL" id="CAD7644393.1"/>
    </source>
</evidence>
<dbReference type="Gene3D" id="1.25.10.10">
    <property type="entry name" value="Leucine-rich Repeat Variant"/>
    <property type="match status" value="1"/>
</dbReference>
<dbReference type="PANTHER" id="PTHR21467:SF0">
    <property type="entry name" value="SERINE_THREONINE-PROTEIN PHOSPHATASE 4 REGULATORY SUBUNIT 4"/>
    <property type="match status" value="1"/>
</dbReference>
<dbReference type="SUPFAM" id="SSF48371">
    <property type="entry name" value="ARM repeat"/>
    <property type="match status" value="1"/>
</dbReference>
<dbReference type="GO" id="GO:0019888">
    <property type="term" value="F:protein phosphatase regulator activity"/>
    <property type="evidence" value="ECO:0007669"/>
    <property type="project" value="TreeGrafter"/>
</dbReference>
<dbReference type="InterPro" id="IPR039918">
    <property type="entry name" value="PPP4R4"/>
</dbReference>
<evidence type="ECO:0000256" key="1">
    <source>
        <dbReference type="PROSITE-ProRule" id="PRU00103"/>
    </source>
</evidence>
<proteinExistence type="predicted"/>
<dbReference type="EMBL" id="OC916474">
    <property type="protein sequence ID" value="CAD7644393.1"/>
    <property type="molecule type" value="Genomic_DNA"/>
</dbReference>
<organism evidence="2">
    <name type="scientific">Oppiella nova</name>
    <dbReference type="NCBI Taxonomy" id="334625"/>
    <lineage>
        <taxon>Eukaryota</taxon>
        <taxon>Metazoa</taxon>
        <taxon>Ecdysozoa</taxon>
        <taxon>Arthropoda</taxon>
        <taxon>Chelicerata</taxon>
        <taxon>Arachnida</taxon>
        <taxon>Acari</taxon>
        <taxon>Acariformes</taxon>
        <taxon>Sarcoptiformes</taxon>
        <taxon>Oribatida</taxon>
        <taxon>Brachypylina</taxon>
        <taxon>Oppioidea</taxon>
        <taxon>Oppiidae</taxon>
        <taxon>Oppiella</taxon>
    </lineage>
</organism>
<gene>
    <name evidence="2" type="ORF">ONB1V03_LOCUS4645</name>
</gene>
<dbReference type="AlphaFoldDB" id="A0A7R9QHH3"/>
<name>A0A7R9QHH3_9ACAR</name>
<evidence type="ECO:0000313" key="3">
    <source>
        <dbReference type="Proteomes" id="UP000728032"/>
    </source>
</evidence>
<dbReference type="Proteomes" id="UP000728032">
    <property type="component" value="Unassembled WGS sequence"/>
</dbReference>
<dbReference type="PANTHER" id="PTHR21467">
    <property type="entry name" value="PROTEIN PHOSPHATASE 4 REGULATORY SUBUNIT 4 PPP4R4"/>
    <property type="match status" value="1"/>
</dbReference>
<accession>A0A7R9QHH3</accession>
<keyword evidence="3" id="KW-1185">Reference proteome</keyword>
<dbReference type="InterPro" id="IPR021133">
    <property type="entry name" value="HEAT_type_2"/>
</dbReference>
<sequence length="514" mass="59438">MAWISCGDRSGDQMTRSAVEVSAILWKMSVNDNTEDNDNNHLALSHPLIGNQVNQIEEVNDLKNRLSFNDFFYTLVAKVSNNPDKCNVWNYVLLDMIDNNVINESMLSDVLRMTTDKTRSESVANREFSCHMVSKLSRRLNERVFMDRILPLVQYLCQDLQPSIRAHISRQMFVLSQNFSLQNLQPSIRAHISRQMFVLSQNFSLQTIKTQILPKLMDLTNDSELIVRIASVESLIDLIPKFDDEFNKQIILPQIISIFDFALVKNDCSLSFIFMNFAKLCQTLPKNVISREKWFLDYYCNVFLISNDFQMEPKVSKFTERDAQCRTLLAVYFPPCPLHWLQFSSIQSNRRQSTKRDLFLPESRRLDSPELSVRIAQTKDMFKEMLSSERDRDVIDSINQLVDELDRNLDNHMEEEELKVLVEEFIQLTIDSSLNNKPVIEVNNNSVVNSVLNSVKKDSMKPKSSLPQLIRMTLSTGTELFINGHLFGGDHHIIVLWTHIRPRAGVQSSGHSYQ</sequence>
<dbReference type="InterPro" id="IPR011989">
    <property type="entry name" value="ARM-like"/>
</dbReference>
<dbReference type="GO" id="GO:0005829">
    <property type="term" value="C:cytosol"/>
    <property type="evidence" value="ECO:0007669"/>
    <property type="project" value="TreeGrafter"/>
</dbReference>
<dbReference type="InterPro" id="IPR016024">
    <property type="entry name" value="ARM-type_fold"/>
</dbReference>
<dbReference type="PROSITE" id="PS50077">
    <property type="entry name" value="HEAT_REPEAT"/>
    <property type="match status" value="1"/>
</dbReference>
<reference evidence="2" key="1">
    <citation type="submission" date="2020-11" db="EMBL/GenBank/DDBJ databases">
        <authorList>
            <person name="Tran Van P."/>
        </authorList>
    </citation>
    <scope>NUCLEOTIDE SEQUENCE</scope>
</reference>
<protein>
    <recommendedName>
        <fullName evidence="4">EF-hand domain-containing protein</fullName>
    </recommendedName>
</protein>